<protein>
    <recommendedName>
        <fullName evidence="6">Corrinoid adenosyltransferase</fullName>
        <ecNumber evidence="6">2.5.1.17</ecNumber>
    </recommendedName>
    <alternativeName>
        <fullName evidence="6">Cob(II)alamin adenosyltransferase</fullName>
    </alternativeName>
    <alternativeName>
        <fullName evidence="6">Cob(II)yrinic acid a,c-diamide adenosyltransferase</fullName>
    </alternativeName>
    <alternativeName>
        <fullName evidence="6">Cobinamide/cobalamin adenosyltransferase</fullName>
    </alternativeName>
</protein>
<dbReference type="GO" id="GO:0008817">
    <property type="term" value="F:corrinoid adenosyltransferase activity"/>
    <property type="evidence" value="ECO:0007669"/>
    <property type="project" value="UniProtKB-UniRule"/>
</dbReference>
<keyword evidence="4 6" id="KW-0547">Nucleotide-binding</keyword>
<dbReference type="InterPro" id="IPR036451">
    <property type="entry name" value="CblAdoTrfase-like_sf"/>
</dbReference>
<evidence type="ECO:0000313" key="8">
    <source>
        <dbReference type="EMBL" id="RKD90152.1"/>
    </source>
</evidence>
<dbReference type="FunFam" id="1.20.1200.10:FF:000001">
    <property type="entry name" value="Cob(I)yrinic acid a,c-diamide adenosyltransferase"/>
    <property type="match status" value="1"/>
</dbReference>
<comment type="catalytic activity">
    <reaction evidence="6">
        <text>2 cob(II)yrinate a,c diamide + reduced [electron-transfer flavoprotein] + 2 ATP = 2 adenosylcob(III)yrinate a,c-diamide + 2 triphosphate + oxidized [electron-transfer flavoprotein] + 3 H(+)</text>
        <dbReference type="Rhea" id="RHEA:11528"/>
        <dbReference type="Rhea" id="RHEA-COMP:10685"/>
        <dbReference type="Rhea" id="RHEA-COMP:10686"/>
        <dbReference type="ChEBI" id="CHEBI:15378"/>
        <dbReference type="ChEBI" id="CHEBI:18036"/>
        <dbReference type="ChEBI" id="CHEBI:30616"/>
        <dbReference type="ChEBI" id="CHEBI:57692"/>
        <dbReference type="ChEBI" id="CHEBI:58307"/>
        <dbReference type="ChEBI" id="CHEBI:58503"/>
        <dbReference type="ChEBI" id="CHEBI:58537"/>
        <dbReference type="EC" id="2.5.1.17"/>
    </reaction>
</comment>
<keyword evidence="6" id="KW-0169">Cobalamin biosynthesis</keyword>
<reference evidence="8 9" key="1">
    <citation type="submission" date="2018-09" db="EMBL/GenBank/DDBJ databases">
        <title>Genomic Encyclopedia of Archaeal and Bacterial Type Strains, Phase II (KMG-II): from individual species to whole genera.</title>
        <authorList>
            <person name="Goeker M."/>
        </authorList>
    </citation>
    <scope>NUCLEOTIDE SEQUENCE [LARGE SCALE GENOMIC DNA]</scope>
    <source>
        <strain evidence="8 9">DSM 27148</strain>
    </source>
</reference>
<proteinExistence type="inferred from homology"/>
<name>A0A419W3W4_9BACT</name>
<dbReference type="PANTHER" id="PTHR12213">
    <property type="entry name" value="CORRINOID ADENOSYLTRANSFERASE"/>
    <property type="match status" value="1"/>
</dbReference>
<evidence type="ECO:0000256" key="5">
    <source>
        <dbReference type="ARBA" id="ARBA00022840"/>
    </source>
</evidence>
<dbReference type="PANTHER" id="PTHR12213:SF0">
    <property type="entry name" value="CORRINOID ADENOSYLTRANSFERASE MMAB"/>
    <property type="match status" value="1"/>
</dbReference>
<dbReference type="EMBL" id="RAPN01000001">
    <property type="protein sequence ID" value="RKD90152.1"/>
    <property type="molecule type" value="Genomic_DNA"/>
</dbReference>
<comment type="caution">
    <text evidence="8">The sequence shown here is derived from an EMBL/GenBank/DDBJ whole genome shotgun (WGS) entry which is preliminary data.</text>
</comment>
<dbReference type="Gene3D" id="1.20.1200.10">
    <property type="entry name" value="Cobalamin adenosyltransferase-like"/>
    <property type="match status" value="1"/>
</dbReference>
<comment type="similarity">
    <text evidence="1 6">Belongs to the Cob(I)alamin adenosyltransferase family.</text>
</comment>
<dbReference type="GO" id="GO:0009236">
    <property type="term" value="P:cobalamin biosynthetic process"/>
    <property type="evidence" value="ECO:0007669"/>
    <property type="project" value="UniProtKB-UniRule"/>
</dbReference>
<evidence type="ECO:0000256" key="2">
    <source>
        <dbReference type="ARBA" id="ARBA00011233"/>
    </source>
</evidence>
<dbReference type="NCBIfam" id="TIGR00636">
    <property type="entry name" value="PduO_Nterm"/>
    <property type="match status" value="1"/>
</dbReference>
<evidence type="ECO:0000256" key="4">
    <source>
        <dbReference type="ARBA" id="ARBA00022741"/>
    </source>
</evidence>
<evidence type="ECO:0000256" key="3">
    <source>
        <dbReference type="ARBA" id="ARBA00022679"/>
    </source>
</evidence>
<accession>A0A419W3W4</accession>
<dbReference type="EC" id="2.5.1.17" evidence="6"/>
<comment type="pathway">
    <text evidence="6">Cofactor biosynthesis; adenosylcobalamin biosynthesis; adenosylcobalamin from cob(II)yrinate a,c-diamide: step 2/7.</text>
</comment>
<gene>
    <name evidence="8" type="ORF">BC643_0488</name>
</gene>
<evidence type="ECO:0000256" key="6">
    <source>
        <dbReference type="RuleBase" id="RU366026"/>
    </source>
</evidence>
<comment type="catalytic activity">
    <reaction evidence="6">
        <text>2 cob(II)alamin + reduced [electron-transfer flavoprotein] + 2 ATP = 2 adenosylcob(III)alamin + 2 triphosphate + oxidized [electron-transfer flavoprotein] + 3 H(+)</text>
        <dbReference type="Rhea" id="RHEA:28671"/>
        <dbReference type="Rhea" id="RHEA-COMP:10685"/>
        <dbReference type="Rhea" id="RHEA-COMP:10686"/>
        <dbReference type="ChEBI" id="CHEBI:15378"/>
        <dbReference type="ChEBI" id="CHEBI:16304"/>
        <dbReference type="ChEBI" id="CHEBI:18036"/>
        <dbReference type="ChEBI" id="CHEBI:18408"/>
        <dbReference type="ChEBI" id="CHEBI:30616"/>
        <dbReference type="ChEBI" id="CHEBI:57692"/>
        <dbReference type="ChEBI" id="CHEBI:58307"/>
        <dbReference type="EC" id="2.5.1.17"/>
    </reaction>
</comment>
<organism evidence="8 9">
    <name type="scientific">Mangrovibacterium diazotrophicum</name>
    <dbReference type="NCBI Taxonomy" id="1261403"/>
    <lineage>
        <taxon>Bacteria</taxon>
        <taxon>Pseudomonadati</taxon>
        <taxon>Bacteroidota</taxon>
        <taxon>Bacteroidia</taxon>
        <taxon>Marinilabiliales</taxon>
        <taxon>Prolixibacteraceae</taxon>
        <taxon>Mangrovibacterium</taxon>
    </lineage>
</organism>
<keyword evidence="9" id="KW-1185">Reference proteome</keyword>
<dbReference type="GO" id="GO:0005524">
    <property type="term" value="F:ATP binding"/>
    <property type="evidence" value="ECO:0007669"/>
    <property type="project" value="UniProtKB-UniRule"/>
</dbReference>
<sequence>MAKEVQIYTKTGDDGTTGLIGGTRVKKYDIRLEAYGTVDELNSHVGLVLSATNDQNVREVLTNVQSKLFVIGAHLAMDDNAGALKAQLPCTEKDIELLEQEMDQMFEILPKLNHFILPTGCQAAAFAHVARTVCRRAERRIVELADQVDLDQNLVKYINRLSDYLFVLSRKLNFDQKVTETPWISDKS</sequence>
<feature type="domain" description="Cobalamin adenosyltransferase-like" evidence="7">
    <location>
        <begin position="7"/>
        <end position="171"/>
    </location>
</feature>
<evidence type="ECO:0000313" key="9">
    <source>
        <dbReference type="Proteomes" id="UP000283387"/>
    </source>
</evidence>
<keyword evidence="3 6" id="KW-0808">Transferase</keyword>
<dbReference type="Pfam" id="PF01923">
    <property type="entry name" value="Cob_adeno_trans"/>
    <property type="match status" value="1"/>
</dbReference>
<comment type="subunit">
    <text evidence="2">Homotrimer.</text>
</comment>
<dbReference type="InterPro" id="IPR029499">
    <property type="entry name" value="PduO-typ"/>
</dbReference>
<dbReference type="OrthoDB" id="9778896at2"/>
<dbReference type="AlphaFoldDB" id="A0A419W3W4"/>
<evidence type="ECO:0000256" key="1">
    <source>
        <dbReference type="ARBA" id="ARBA00007487"/>
    </source>
</evidence>
<dbReference type="SUPFAM" id="SSF89028">
    <property type="entry name" value="Cobalamin adenosyltransferase-like"/>
    <property type="match status" value="1"/>
</dbReference>
<dbReference type="RefSeq" id="WP_120271581.1">
    <property type="nucleotide sequence ID" value="NZ_RAPN01000001.1"/>
</dbReference>
<evidence type="ECO:0000259" key="7">
    <source>
        <dbReference type="Pfam" id="PF01923"/>
    </source>
</evidence>
<keyword evidence="5 6" id="KW-0067">ATP-binding</keyword>
<dbReference type="InterPro" id="IPR016030">
    <property type="entry name" value="CblAdoTrfase-like"/>
</dbReference>
<dbReference type="UniPathway" id="UPA00148">
    <property type="reaction ID" value="UER00233"/>
</dbReference>
<dbReference type="Proteomes" id="UP000283387">
    <property type="component" value="Unassembled WGS sequence"/>
</dbReference>